<dbReference type="HOGENOM" id="CLU_1101404_0_0_9"/>
<reference evidence="2" key="1">
    <citation type="submission" date="2010-12" db="EMBL/GenBank/DDBJ databases">
        <title>Complete sequence of Bacillus cellulosilyticus DSM 2522.</title>
        <authorList>
            <consortium name="US DOE Joint Genome Institute"/>
            <person name="Lucas S."/>
            <person name="Copeland A."/>
            <person name="Lapidus A."/>
            <person name="Cheng J.-F."/>
            <person name="Bruce D."/>
            <person name="Goodwin L."/>
            <person name="Pitluck S."/>
            <person name="Chertkov O."/>
            <person name="Detter J.C."/>
            <person name="Han C."/>
            <person name="Tapia R."/>
            <person name="Land M."/>
            <person name="Hauser L."/>
            <person name="Jeffries C."/>
            <person name="Kyrpides N."/>
            <person name="Ivanova N."/>
            <person name="Mikhailova N."/>
            <person name="Brumm P."/>
            <person name="Mead D."/>
            <person name="Woyke T."/>
        </authorList>
    </citation>
    <scope>NUCLEOTIDE SEQUENCE [LARGE SCALE GENOMIC DNA]</scope>
    <source>
        <strain evidence="2">DSM 2522</strain>
    </source>
</reference>
<feature type="domain" description="Glycosyltransferase 2-like" evidence="1">
    <location>
        <begin position="11"/>
        <end position="114"/>
    </location>
</feature>
<organism evidence="2 3">
    <name type="scientific">Evansella cellulosilytica (strain ATCC 21833 / DSM 2522 / FERM P-1141 / JCM 9156 / N-4)</name>
    <name type="common">Bacillus cellulosilyticus</name>
    <dbReference type="NCBI Taxonomy" id="649639"/>
    <lineage>
        <taxon>Bacteria</taxon>
        <taxon>Bacillati</taxon>
        <taxon>Bacillota</taxon>
        <taxon>Bacilli</taxon>
        <taxon>Bacillales</taxon>
        <taxon>Bacillaceae</taxon>
        <taxon>Evansella</taxon>
    </lineage>
</organism>
<dbReference type="Gene3D" id="3.90.550.10">
    <property type="entry name" value="Spore Coat Polysaccharide Biosynthesis Protein SpsA, Chain A"/>
    <property type="match status" value="1"/>
</dbReference>
<keyword evidence="3" id="KW-1185">Reference proteome</keyword>
<dbReference type="KEGG" id="bco:Bcell_2829"/>
<evidence type="ECO:0000313" key="3">
    <source>
        <dbReference type="Proteomes" id="UP000001401"/>
    </source>
</evidence>
<name>E6TWC6_EVAC2</name>
<dbReference type="Proteomes" id="UP000001401">
    <property type="component" value="Chromosome"/>
</dbReference>
<dbReference type="InterPro" id="IPR029044">
    <property type="entry name" value="Nucleotide-diphossugar_trans"/>
</dbReference>
<dbReference type="GO" id="GO:0016740">
    <property type="term" value="F:transferase activity"/>
    <property type="evidence" value="ECO:0007669"/>
    <property type="project" value="UniProtKB-KW"/>
</dbReference>
<dbReference type="InterPro" id="IPR001173">
    <property type="entry name" value="Glyco_trans_2-like"/>
</dbReference>
<dbReference type="STRING" id="649639.Bcell_2829"/>
<dbReference type="Pfam" id="PF00535">
    <property type="entry name" value="Glycos_transf_2"/>
    <property type="match status" value="1"/>
</dbReference>
<dbReference type="RefSeq" id="WP_013489414.1">
    <property type="nucleotide sequence ID" value="NC_014829.1"/>
</dbReference>
<proteinExistence type="predicted"/>
<keyword evidence="2" id="KW-0808">Transferase</keyword>
<dbReference type="eggNOG" id="COG1215">
    <property type="taxonomic scope" value="Bacteria"/>
</dbReference>
<dbReference type="OrthoDB" id="6713581at2"/>
<evidence type="ECO:0000313" key="2">
    <source>
        <dbReference type="EMBL" id="ADU31082.1"/>
    </source>
</evidence>
<dbReference type="AlphaFoldDB" id="E6TWC6"/>
<dbReference type="SUPFAM" id="SSF53448">
    <property type="entry name" value="Nucleotide-diphospho-sugar transferases"/>
    <property type="match status" value="1"/>
</dbReference>
<sequence>MVSIITCTIRQEQMESVFKQFEHQTWLEKELIVILNKDEMNIDLWKKKAALDNRVTIFQLPEYYSLGECLNFGITKASYDYIAKFDDDDYYSPYYLAEAMNAFKQTNAMIVGKASIYVYIYHDKALTTFHDGKENEYVRFVSGGTLTFKKCVANKIKFSSQKAGSDMQFQYDCRKERFKIYSTSKNNYILIRKNEEEHTWKIENAKFLKKKNIQYTDDYESIVTSRYK</sequence>
<gene>
    <name evidence="2" type="ordered locus">Bcell_2829</name>
</gene>
<protein>
    <submittedName>
        <fullName evidence="2">Glycosyl transferase family 2</fullName>
    </submittedName>
</protein>
<dbReference type="EMBL" id="CP002394">
    <property type="protein sequence ID" value="ADU31082.1"/>
    <property type="molecule type" value="Genomic_DNA"/>
</dbReference>
<accession>E6TWC6</accession>
<evidence type="ECO:0000259" key="1">
    <source>
        <dbReference type="Pfam" id="PF00535"/>
    </source>
</evidence>